<reference evidence="1" key="2">
    <citation type="journal article" date="2015" name="Fish Shellfish Immunol.">
        <title>Early steps in the European eel (Anguilla anguilla)-Vibrio vulnificus interaction in the gills: Role of the RtxA13 toxin.</title>
        <authorList>
            <person name="Callol A."/>
            <person name="Pajuelo D."/>
            <person name="Ebbesson L."/>
            <person name="Teles M."/>
            <person name="MacKenzie S."/>
            <person name="Amaro C."/>
        </authorList>
    </citation>
    <scope>NUCLEOTIDE SEQUENCE</scope>
</reference>
<dbReference type="EMBL" id="GBXM01086687">
    <property type="protein sequence ID" value="JAH21890.1"/>
    <property type="molecule type" value="Transcribed_RNA"/>
</dbReference>
<reference evidence="1" key="1">
    <citation type="submission" date="2014-11" db="EMBL/GenBank/DDBJ databases">
        <authorList>
            <person name="Amaro Gonzalez C."/>
        </authorList>
    </citation>
    <scope>NUCLEOTIDE SEQUENCE</scope>
</reference>
<evidence type="ECO:0000313" key="1">
    <source>
        <dbReference type="EMBL" id="JAH21890.1"/>
    </source>
</evidence>
<accession>A0A0E9R090</accession>
<proteinExistence type="predicted"/>
<organism evidence="1">
    <name type="scientific">Anguilla anguilla</name>
    <name type="common">European freshwater eel</name>
    <name type="synonym">Muraena anguilla</name>
    <dbReference type="NCBI Taxonomy" id="7936"/>
    <lineage>
        <taxon>Eukaryota</taxon>
        <taxon>Metazoa</taxon>
        <taxon>Chordata</taxon>
        <taxon>Craniata</taxon>
        <taxon>Vertebrata</taxon>
        <taxon>Euteleostomi</taxon>
        <taxon>Actinopterygii</taxon>
        <taxon>Neopterygii</taxon>
        <taxon>Teleostei</taxon>
        <taxon>Anguilliformes</taxon>
        <taxon>Anguillidae</taxon>
        <taxon>Anguilla</taxon>
    </lineage>
</organism>
<sequence length="12" mass="1466">MALERSCWWKVG</sequence>
<name>A0A0E9R090_ANGAN</name>
<protein>
    <submittedName>
        <fullName evidence="1">Uncharacterized protein</fullName>
    </submittedName>
</protein>